<name>A0A1X2IFK2_9FUNG</name>
<evidence type="ECO:0000313" key="3">
    <source>
        <dbReference type="Proteomes" id="UP000193560"/>
    </source>
</evidence>
<dbReference type="EMBL" id="MCGE01000013">
    <property type="protein sequence ID" value="ORZ15378.1"/>
    <property type="molecule type" value="Genomic_DNA"/>
</dbReference>
<evidence type="ECO:0000256" key="1">
    <source>
        <dbReference type="SAM" id="SignalP"/>
    </source>
</evidence>
<keyword evidence="1" id="KW-0732">Signal</keyword>
<dbReference type="Proteomes" id="UP000193560">
    <property type="component" value="Unassembled WGS sequence"/>
</dbReference>
<keyword evidence="3" id="KW-1185">Reference proteome</keyword>
<reference evidence="2 3" key="1">
    <citation type="submission" date="2016-07" db="EMBL/GenBank/DDBJ databases">
        <title>Pervasive Adenine N6-methylation of Active Genes in Fungi.</title>
        <authorList>
            <consortium name="DOE Joint Genome Institute"/>
            <person name="Mondo S.J."/>
            <person name="Dannebaum R.O."/>
            <person name="Kuo R.C."/>
            <person name="Labutti K."/>
            <person name="Haridas S."/>
            <person name="Kuo A."/>
            <person name="Salamov A."/>
            <person name="Ahrendt S.R."/>
            <person name="Lipzen A."/>
            <person name="Sullivan W."/>
            <person name="Andreopoulos W.B."/>
            <person name="Clum A."/>
            <person name="Lindquist E."/>
            <person name="Daum C."/>
            <person name="Ramamoorthy G.K."/>
            <person name="Gryganskyi A."/>
            <person name="Culley D."/>
            <person name="Magnuson J.K."/>
            <person name="James T.Y."/>
            <person name="O'Malley M.A."/>
            <person name="Stajich J.E."/>
            <person name="Spatafora J.W."/>
            <person name="Visel A."/>
            <person name="Grigoriev I.V."/>
        </authorList>
    </citation>
    <scope>NUCLEOTIDE SEQUENCE [LARGE SCALE GENOMIC DNA]</scope>
    <source>
        <strain evidence="2 3">NRRL 1336</strain>
    </source>
</reference>
<proteinExistence type="predicted"/>
<feature type="chain" id="PRO_5013027359" evidence="1">
    <location>
        <begin position="23"/>
        <end position="127"/>
    </location>
</feature>
<gene>
    <name evidence="2" type="ORF">BCR42DRAFT_438555</name>
</gene>
<organism evidence="2 3">
    <name type="scientific">Absidia repens</name>
    <dbReference type="NCBI Taxonomy" id="90262"/>
    <lineage>
        <taxon>Eukaryota</taxon>
        <taxon>Fungi</taxon>
        <taxon>Fungi incertae sedis</taxon>
        <taxon>Mucoromycota</taxon>
        <taxon>Mucoromycotina</taxon>
        <taxon>Mucoromycetes</taxon>
        <taxon>Mucorales</taxon>
        <taxon>Cunninghamellaceae</taxon>
        <taxon>Absidia</taxon>
    </lineage>
</organism>
<comment type="caution">
    <text evidence="2">The sequence shown here is derived from an EMBL/GenBank/DDBJ whole genome shotgun (WGS) entry which is preliminary data.</text>
</comment>
<feature type="signal peptide" evidence="1">
    <location>
        <begin position="1"/>
        <end position="22"/>
    </location>
</feature>
<protein>
    <submittedName>
        <fullName evidence="2">Uncharacterized protein</fullName>
    </submittedName>
</protein>
<evidence type="ECO:0000313" key="2">
    <source>
        <dbReference type="EMBL" id="ORZ15378.1"/>
    </source>
</evidence>
<sequence length="127" mass="14012">MMRMLGIAFLGLFLWATSVVHAKGPDFKAMVEPKIIALICKLDNNKCSFGFDVYQNNKSVEYYTESPDCKSAQKNGYTFTRTPDDETYYVQSPCSGMTVDTLSVGVGGGRNKCGFYLGSICQKKTTA</sequence>
<accession>A0A1X2IFK2</accession>
<dbReference type="AlphaFoldDB" id="A0A1X2IFK2"/>